<dbReference type="Pfam" id="PF00487">
    <property type="entry name" value="FA_desaturase"/>
    <property type="match status" value="1"/>
</dbReference>
<feature type="transmembrane region" description="Helical" evidence="1">
    <location>
        <begin position="38"/>
        <end position="59"/>
    </location>
</feature>
<keyword evidence="1" id="KW-0472">Membrane</keyword>
<evidence type="ECO:0000256" key="1">
    <source>
        <dbReference type="SAM" id="Phobius"/>
    </source>
</evidence>
<dbReference type="InterPro" id="IPR012171">
    <property type="entry name" value="Fatty_acid_desaturase"/>
</dbReference>
<feature type="domain" description="Fatty acid desaturase" evidence="2">
    <location>
        <begin position="65"/>
        <end position="337"/>
    </location>
</feature>
<keyword evidence="1" id="KW-0812">Transmembrane</keyword>
<feature type="transmembrane region" description="Helical" evidence="1">
    <location>
        <begin position="204"/>
        <end position="223"/>
    </location>
</feature>
<proteinExistence type="predicted"/>
<accession>A0A6C0GT39</accession>
<keyword evidence="1" id="KW-1133">Transmembrane helix</keyword>
<name>A0A6C0GT39_9BACT</name>
<dbReference type="GO" id="GO:0008610">
    <property type="term" value="P:lipid biosynthetic process"/>
    <property type="evidence" value="ECO:0007669"/>
    <property type="project" value="UniProtKB-ARBA"/>
</dbReference>
<protein>
    <submittedName>
        <fullName evidence="3">Acyl-CoA desaturase</fullName>
    </submittedName>
</protein>
<evidence type="ECO:0000259" key="2">
    <source>
        <dbReference type="Pfam" id="PF00487"/>
    </source>
</evidence>
<feature type="transmembrane region" description="Helical" evidence="1">
    <location>
        <begin position="230"/>
        <end position="252"/>
    </location>
</feature>
<dbReference type="GO" id="GO:0016717">
    <property type="term" value="F:oxidoreductase activity, acting on paired donors, with oxidation of a pair of donors resulting in the reduction of molecular oxygen to two molecules of water"/>
    <property type="evidence" value="ECO:0007669"/>
    <property type="project" value="TreeGrafter"/>
</dbReference>
<feature type="transmembrane region" description="Helical" evidence="1">
    <location>
        <begin position="65"/>
        <end position="85"/>
    </location>
</feature>
<gene>
    <name evidence="3" type="ORF">GXP67_34085</name>
</gene>
<evidence type="ECO:0000313" key="4">
    <source>
        <dbReference type="Proteomes" id="UP000480178"/>
    </source>
</evidence>
<dbReference type="PANTHER" id="PTHR19353:SF19">
    <property type="entry name" value="DELTA(5) FATTY ACID DESATURASE C-RELATED"/>
    <property type="match status" value="1"/>
</dbReference>
<dbReference type="PIRSF" id="PIRSF015921">
    <property type="entry name" value="FA_sphinglp_des"/>
    <property type="match status" value="1"/>
</dbReference>
<dbReference type="RefSeq" id="WP_162447270.1">
    <property type="nucleotide sequence ID" value="NZ_CP048222.1"/>
</dbReference>
<reference evidence="3 4" key="1">
    <citation type="submission" date="2020-01" db="EMBL/GenBank/DDBJ databases">
        <authorList>
            <person name="Kim M.K."/>
        </authorList>
    </citation>
    <scope>NUCLEOTIDE SEQUENCE [LARGE SCALE GENOMIC DNA]</scope>
    <source>
        <strain evidence="3 4">172606-1</strain>
    </source>
</reference>
<dbReference type="CDD" id="cd03506">
    <property type="entry name" value="Delta6-FADS-like"/>
    <property type="match status" value="1"/>
</dbReference>
<organism evidence="3 4">
    <name type="scientific">Rhodocytophaga rosea</name>
    <dbReference type="NCBI Taxonomy" id="2704465"/>
    <lineage>
        <taxon>Bacteria</taxon>
        <taxon>Pseudomonadati</taxon>
        <taxon>Bacteroidota</taxon>
        <taxon>Cytophagia</taxon>
        <taxon>Cytophagales</taxon>
        <taxon>Rhodocytophagaceae</taxon>
        <taxon>Rhodocytophaga</taxon>
    </lineage>
</organism>
<sequence>MSKVSFTNKQSLFFKVLKEKVDLHFSANKLDTSGSWKLLVKSLFQVFSALTLYIILVFFTPHPLIALVLCLLLGMNLAIIGFNIMHEGGHQSFSKHKWLNSTSAYFLNVLGGNAYFWKIKHNINHHTYTNIEGMDSDIDVKPFMRLHEHQPRHSFHRFQHLYFIVLYGISYIVWIFYHDFEKYFTGKIAAHDTAPRGLDRKEHWIFWITKTLYIGLYLVLPIIMVGFIQALIGFLIITSVCGLFISVVFQLAHIVEGTHFPQPSQQTNKIEQEWAIHQVNTTANFATQNKVICWMLGGLNFQVEHHLFPKVSHIHYPQINRLVKETCLEFGITYLEYSTVFKAFQSHILHIKRLGNA</sequence>
<dbReference type="Proteomes" id="UP000480178">
    <property type="component" value="Chromosome"/>
</dbReference>
<dbReference type="KEGG" id="rhoz:GXP67_34085"/>
<feature type="transmembrane region" description="Helical" evidence="1">
    <location>
        <begin position="160"/>
        <end position="177"/>
    </location>
</feature>
<dbReference type="PANTHER" id="PTHR19353">
    <property type="entry name" value="FATTY ACID DESATURASE 2"/>
    <property type="match status" value="1"/>
</dbReference>
<evidence type="ECO:0000313" key="3">
    <source>
        <dbReference type="EMBL" id="QHT71331.1"/>
    </source>
</evidence>
<dbReference type="InterPro" id="IPR005804">
    <property type="entry name" value="FA_desaturase_dom"/>
</dbReference>
<dbReference type="AlphaFoldDB" id="A0A6C0GT39"/>
<dbReference type="EMBL" id="CP048222">
    <property type="protein sequence ID" value="QHT71331.1"/>
    <property type="molecule type" value="Genomic_DNA"/>
</dbReference>
<dbReference type="GO" id="GO:0016020">
    <property type="term" value="C:membrane"/>
    <property type="evidence" value="ECO:0007669"/>
    <property type="project" value="TreeGrafter"/>
</dbReference>
<keyword evidence="4" id="KW-1185">Reference proteome</keyword>